<evidence type="ECO:0000256" key="1">
    <source>
        <dbReference type="ARBA" id="ARBA00008683"/>
    </source>
</evidence>
<keyword evidence="2" id="KW-0645">Protease</keyword>
<dbReference type="CDD" id="cd07023">
    <property type="entry name" value="S49_Sppa_N_C"/>
    <property type="match status" value="1"/>
</dbReference>
<dbReference type="SUPFAM" id="SSF52096">
    <property type="entry name" value="ClpP/crotonase"/>
    <property type="match status" value="1"/>
</dbReference>
<gene>
    <name evidence="6" type="primary">sppA</name>
    <name evidence="6" type="ORF">FJR47_03150</name>
</gene>
<keyword evidence="7" id="KW-1185">Reference proteome</keyword>
<keyword evidence="3" id="KW-0378">Hydrolase</keyword>
<dbReference type="PANTHER" id="PTHR42987">
    <property type="entry name" value="PEPTIDASE S49"/>
    <property type="match status" value="1"/>
</dbReference>
<comment type="similarity">
    <text evidence="1">Belongs to the peptidase S49 family.</text>
</comment>
<evidence type="ECO:0000256" key="4">
    <source>
        <dbReference type="ARBA" id="ARBA00022825"/>
    </source>
</evidence>
<dbReference type="Pfam" id="PF01343">
    <property type="entry name" value="Peptidase_S49"/>
    <property type="match status" value="1"/>
</dbReference>
<feature type="domain" description="Peptidase S49" evidence="5">
    <location>
        <begin position="103"/>
        <end position="253"/>
    </location>
</feature>
<sequence>MQFIKKIFSPFLAIIKFIQEHFKAMLFLLIVFLIFAPKSEEDLKPHNLEQIYLVGPIMEVSEVVNQIDEAASNRFVKGILLNIDSPGGAVAPSIEVAYALKRAKEKKPVVVYANGTLASGSYYASIWANEIIANPGSMVGSIGVVMQGADVSGLMSKIGIKSQSIQAGKYKKVGTVDREWTNYEKDELNKVIQGTYDLFTADVANGRGLDIKNRDTFANAHIFTAEQAKKVGLIDSIGVEYDAKNRVAQLSGVTEQLWNKEDKFDKLIKKLSAQAAVTIHTYFPTLIIR</sequence>
<dbReference type="Proteomes" id="UP000326061">
    <property type="component" value="Chromosome"/>
</dbReference>
<dbReference type="InterPro" id="IPR029045">
    <property type="entry name" value="ClpP/crotonase-like_dom_sf"/>
</dbReference>
<dbReference type="Gene3D" id="3.90.226.10">
    <property type="entry name" value="2-enoyl-CoA Hydratase, Chain A, domain 1"/>
    <property type="match status" value="1"/>
</dbReference>
<dbReference type="InterPro" id="IPR002142">
    <property type="entry name" value="Peptidase_S49"/>
</dbReference>
<reference evidence="7" key="1">
    <citation type="submission" date="2019-06" db="EMBL/GenBank/DDBJ databases">
        <title>Sulfurimonas gotlandica sp. nov., a chemoautotrophic and psychrotolerant epsilonproteobacterium isolated from a pelagic redoxcline, and an emended description of the genus Sulfurimonas.</title>
        <authorList>
            <person name="Wang S."/>
            <person name="Jiang L."/>
            <person name="Shao Z."/>
        </authorList>
    </citation>
    <scope>NUCLEOTIDE SEQUENCE [LARGE SCALE GENOMIC DNA]</scope>
    <source>
        <strain evidence="7">1-1N</strain>
    </source>
</reference>
<dbReference type="KEGG" id="suln:FJR47_03150"/>
<name>A0AAJ4DMF3_9BACT</name>
<keyword evidence="4" id="KW-0720">Serine protease</keyword>
<evidence type="ECO:0000256" key="2">
    <source>
        <dbReference type="ARBA" id="ARBA00022670"/>
    </source>
</evidence>
<dbReference type="RefSeq" id="WP_152299018.1">
    <property type="nucleotide sequence ID" value="NZ_CP041166.1"/>
</dbReference>
<organism evidence="6 7">
    <name type="scientific">Sulfurimonas xiamenensis</name>
    <dbReference type="NCBI Taxonomy" id="2590021"/>
    <lineage>
        <taxon>Bacteria</taxon>
        <taxon>Pseudomonadati</taxon>
        <taxon>Campylobacterota</taxon>
        <taxon>Epsilonproteobacteria</taxon>
        <taxon>Campylobacterales</taxon>
        <taxon>Sulfurimonadaceae</taxon>
        <taxon>Sulfurimonas</taxon>
    </lineage>
</organism>
<dbReference type="PANTHER" id="PTHR42987:SF7">
    <property type="entry name" value="SIGNAL PEPTIDE PEPTIDASE SPPA-RELATED"/>
    <property type="match status" value="1"/>
</dbReference>
<evidence type="ECO:0000259" key="5">
    <source>
        <dbReference type="Pfam" id="PF01343"/>
    </source>
</evidence>
<evidence type="ECO:0000313" key="6">
    <source>
        <dbReference type="EMBL" id="QFR42955.1"/>
    </source>
</evidence>
<protein>
    <submittedName>
        <fullName evidence="6">Signal peptide peptidase SppA</fullName>
    </submittedName>
</protein>
<dbReference type="AlphaFoldDB" id="A0AAJ4DMF3"/>
<dbReference type="InterPro" id="IPR004635">
    <property type="entry name" value="Pept_S49_SppA"/>
</dbReference>
<evidence type="ECO:0000256" key="3">
    <source>
        <dbReference type="ARBA" id="ARBA00022801"/>
    </source>
</evidence>
<dbReference type="InterPro" id="IPR047272">
    <property type="entry name" value="S49_SppA_C"/>
</dbReference>
<dbReference type="EMBL" id="CP041166">
    <property type="protein sequence ID" value="QFR42955.1"/>
    <property type="molecule type" value="Genomic_DNA"/>
</dbReference>
<dbReference type="GO" id="GO:0006508">
    <property type="term" value="P:proteolysis"/>
    <property type="evidence" value="ECO:0007669"/>
    <property type="project" value="UniProtKB-KW"/>
</dbReference>
<accession>A0AAJ4DMF3</accession>
<evidence type="ECO:0000313" key="7">
    <source>
        <dbReference type="Proteomes" id="UP000326061"/>
    </source>
</evidence>
<dbReference type="NCBIfam" id="TIGR00706">
    <property type="entry name" value="SppA_dom"/>
    <property type="match status" value="1"/>
</dbReference>
<proteinExistence type="inferred from homology"/>
<dbReference type="GO" id="GO:0008236">
    <property type="term" value="F:serine-type peptidase activity"/>
    <property type="evidence" value="ECO:0007669"/>
    <property type="project" value="UniProtKB-KW"/>
</dbReference>